<dbReference type="AlphaFoldDB" id="A0A1C2HXQ8"/>
<evidence type="ECO:0000313" key="2">
    <source>
        <dbReference type="Proteomes" id="UP000094893"/>
    </source>
</evidence>
<dbReference type="Proteomes" id="UP000094893">
    <property type="component" value="Unassembled WGS sequence"/>
</dbReference>
<dbReference type="InterPro" id="IPR021496">
    <property type="entry name" value="DUF3150"/>
</dbReference>
<reference evidence="1 2" key="1">
    <citation type="journal article" date="2016" name="Int. J. Mol. Sci.">
        <title>Comparative genomics of the extreme acidophile Acidithiobacillus thiooxidans reveals intraspecific divergence and niche adaptation.</title>
        <authorList>
            <person name="Zhang X."/>
            <person name="Feng X."/>
            <person name="Tao J."/>
            <person name="Ma L."/>
            <person name="Xiao Y."/>
            <person name="Liang Y."/>
            <person name="Liu X."/>
            <person name="Yin H."/>
        </authorList>
    </citation>
    <scope>NUCLEOTIDE SEQUENCE [LARGE SCALE GENOMIC DNA]</scope>
    <source>
        <strain evidence="1 2">A02</strain>
    </source>
</reference>
<protein>
    <submittedName>
        <fullName evidence="1">Uncharacterized protein</fullName>
    </submittedName>
</protein>
<sequence>MSKLVIVSPEFNSYGGVHVLHANDLGSIAESLPDRKVAELGCKKVIDPEHLKPFGKFRARAWAIAERRGIRLLDGYGQNPDLAKEVVTEIQIVCREAQDHADFIANHWSQLVEDWAQANPKWGALIRDSAPSASWVRSRFSFAVRAYPMDLGALEEMGIEENDLVSEMGGLGDRLVTDLANAAKGMWEDFISRDKILERQISPLRTMAEKAKSLGFLDRRAVAVG</sequence>
<dbReference type="Pfam" id="PF11348">
    <property type="entry name" value="DUF3150"/>
    <property type="match status" value="1"/>
</dbReference>
<dbReference type="RefSeq" id="WP_065968261.1">
    <property type="nucleotide sequence ID" value="NZ_LWSA01000296.1"/>
</dbReference>
<evidence type="ECO:0000313" key="1">
    <source>
        <dbReference type="EMBL" id="OCX68480.1"/>
    </source>
</evidence>
<gene>
    <name evidence="1" type="ORF">A6P07_18085</name>
</gene>
<name>A0A1C2HXQ8_ACITH</name>
<accession>A0A1C2HXQ8</accession>
<proteinExistence type="predicted"/>
<comment type="caution">
    <text evidence="1">The sequence shown here is derived from an EMBL/GenBank/DDBJ whole genome shotgun (WGS) entry which is preliminary data.</text>
</comment>
<organism evidence="1 2">
    <name type="scientific">Acidithiobacillus thiooxidans</name>
    <name type="common">Thiobacillus thiooxidans</name>
    <dbReference type="NCBI Taxonomy" id="930"/>
    <lineage>
        <taxon>Bacteria</taxon>
        <taxon>Pseudomonadati</taxon>
        <taxon>Pseudomonadota</taxon>
        <taxon>Acidithiobacillia</taxon>
        <taxon>Acidithiobacillales</taxon>
        <taxon>Acidithiobacillaceae</taxon>
        <taxon>Acidithiobacillus</taxon>
    </lineage>
</organism>
<feature type="non-terminal residue" evidence="1">
    <location>
        <position position="225"/>
    </location>
</feature>
<dbReference type="EMBL" id="LWSA01000296">
    <property type="protein sequence ID" value="OCX68480.1"/>
    <property type="molecule type" value="Genomic_DNA"/>
</dbReference>